<dbReference type="AlphaFoldDB" id="A0A1X7JRF1"/>
<dbReference type="InterPro" id="IPR021762">
    <property type="entry name" value="DUF3325"/>
</dbReference>
<keyword evidence="1" id="KW-0812">Transmembrane</keyword>
<evidence type="ECO:0000313" key="2">
    <source>
        <dbReference type="EMBL" id="SMG30830.1"/>
    </source>
</evidence>
<name>A0A1X7JRF1_9SPHI</name>
<sequence length="109" mass="12325">MTTLICLLFFTAFLVWMCTSKKVNWKNKGKLFDQLAQKPQRTKYIATLILCVAFSLCVVTLGFGAGIFAGIVILMAMGSLVVLLFPFQYLNVRWLGVLFLLCFLIELSF</sequence>
<accession>A0A1X7JRF1</accession>
<keyword evidence="1" id="KW-1133">Transmembrane helix</keyword>
<dbReference type="STRING" id="561061.SAMN05660862_2092"/>
<evidence type="ECO:0000256" key="1">
    <source>
        <dbReference type="SAM" id="Phobius"/>
    </source>
</evidence>
<keyword evidence="1" id="KW-0472">Membrane</keyword>
<gene>
    <name evidence="2" type="ORF">SAMN05660862_2092</name>
</gene>
<dbReference type="Pfam" id="PF11804">
    <property type="entry name" value="DUF3325"/>
    <property type="match status" value="1"/>
</dbReference>
<organism evidence="2 3">
    <name type="scientific">Sphingobacterium psychroaquaticum</name>
    <dbReference type="NCBI Taxonomy" id="561061"/>
    <lineage>
        <taxon>Bacteria</taxon>
        <taxon>Pseudomonadati</taxon>
        <taxon>Bacteroidota</taxon>
        <taxon>Sphingobacteriia</taxon>
        <taxon>Sphingobacteriales</taxon>
        <taxon>Sphingobacteriaceae</taxon>
        <taxon>Sphingobacterium</taxon>
    </lineage>
</organism>
<reference evidence="2 3" key="1">
    <citation type="submission" date="2017-04" db="EMBL/GenBank/DDBJ databases">
        <authorList>
            <person name="Afonso C.L."/>
            <person name="Miller P.J."/>
            <person name="Scott M.A."/>
            <person name="Spackman E."/>
            <person name="Goraichik I."/>
            <person name="Dimitrov K.M."/>
            <person name="Suarez D.L."/>
            <person name="Swayne D.E."/>
        </authorList>
    </citation>
    <scope>NUCLEOTIDE SEQUENCE [LARGE SCALE GENOMIC DNA]</scope>
    <source>
        <strain evidence="2 3">DSM 22418</strain>
    </source>
</reference>
<evidence type="ECO:0000313" key="3">
    <source>
        <dbReference type="Proteomes" id="UP000192980"/>
    </source>
</evidence>
<feature type="transmembrane region" description="Helical" evidence="1">
    <location>
        <begin position="67"/>
        <end position="85"/>
    </location>
</feature>
<dbReference type="OrthoDB" id="711246at2"/>
<keyword evidence="3" id="KW-1185">Reference proteome</keyword>
<feature type="transmembrane region" description="Helical" evidence="1">
    <location>
        <begin position="91"/>
        <end position="108"/>
    </location>
</feature>
<dbReference type="EMBL" id="FXAU01000003">
    <property type="protein sequence ID" value="SMG30830.1"/>
    <property type="molecule type" value="Genomic_DNA"/>
</dbReference>
<dbReference type="RefSeq" id="WP_144036542.1">
    <property type="nucleotide sequence ID" value="NZ_FXAU01000003.1"/>
</dbReference>
<protein>
    <submittedName>
        <fullName evidence="2">Uncharacterized protein</fullName>
    </submittedName>
</protein>
<feature type="transmembrane region" description="Helical" evidence="1">
    <location>
        <begin position="44"/>
        <end position="62"/>
    </location>
</feature>
<proteinExistence type="predicted"/>
<dbReference type="Proteomes" id="UP000192980">
    <property type="component" value="Unassembled WGS sequence"/>
</dbReference>